<dbReference type="EMBL" id="JBHLXE010000033">
    <property type="protein sequence ID" value="MFC0179111.1"/>
    <property type="molecule type" value="Genomic_DNA"/>
</dbReference>
<accession>A0ABV6CC23</accession>
<dbReference type="Proteomes" id="UP001589758">
    <property type="component" value="Unassembled WGS sequence"/>
</dbReference>
<comment type="caution">
    <text evidence="2">The sequence shown here is derived from an EMBL/GenBank/DDBJ whole genome shotgun (WGS) entry which is preliminary data.</text>
</comment>
<feature type="domain" description="CinA C-terminal" evidence="1">
    <location>
        <begin position="12"/>
        <end position="138"/>
    </location>
</feature>
<evidence type="ECO:0000259" key="1">
    <source>
        <dbReference type="Pfam" id="PF02464"/>
    </source>
</evidence>
<dbReference type="Pfam" id="PF02464">
    <property type="entry name" value="CinA"/>
    <property type="match status" value="1"/>
</dbReference>
<dbReference type="SUPFAM" id="SSF142433">
    <property type="entry name" value="CinA-like"/>
    <property type="match status" value="1"/>
</dbReference>
<gene>
    <name evidence="2" type="ORF">ACFFIT_03200</name>
</gene>
<dbReference type="InterPro" id="IPR008136">
    <property type="entry name" value="CinA_C"/>
</dbReference>
<dbReference type="Gene3D" id="3.90.950.20">
    <property type="entry name" value="CinA-like"/>
    <property type="match status" value="1"/>
</dbReference>
<sequence>MGFVEKKFIACEALAQKIGELLVVKKMTVSCVESCTGGLLSSFITAIAGSSSYFEQSWITYSNESKERNVNVANQTLVAHGAVSEQVAKEMAIGCLKNAGSSVSVSITGIAGPSGGTQLKPVGMVCFGFAFITSKKVLDFQSSLNSVDVKGNIIIDFNDKIISTHTETQNFTGNRTQVRLKAAEHGLKILLQEIEKIS</sequence>
<evidence type="ECO:0000313" key="2">
    <source>
        <dbReference type="EMBL" id="MFC0179111.1"/>
    </source>
</evidence>
<organism evidence="2 3">
    <name type="scientific">Thorsellia kenyensis</name>
    <dbReference type="NCBI Taxonomy" id="1549888"/>
    <lineage>
        <taxon>Bacteria</taxon>
        <taxon>Pseudomonadati</taxon>
        <taxon>Pseudomonadota</taxon>
        <taxon>Gammaproteobacteria</taxon>
        <taxon>Enterobacterales</taxon>
        <taxon>Thorselliaceae</taxon>
        <taxon>Thorsellia</taxon>
    </lineage>
</organism>
<dbReference type="InterPro" id="IPR036653">
    <property type="entry name" value="CinA-like_C"/>
</dbReference>
<dbReference type="NCBIfam" id="TIGR00199">
    <property type="entry name" value="PncC_domain"/>
    <property type="match status" value="1"/>
</dbReference>
<name>A0ABV6CC23_9GAMM</name>
<protein>
    <submittedName>
        <fullName evidence="2">CinA family protein</fullName>
    </submittedName>
</protein>
<dbReference type="RefSeq" id="WP_385876205.1">
    <property type="nucleotide sequence ID" value="NZ_JBHLXE010000033.1"/>
</dbReference>
<proteinExistence type="predicted"/>
<evidence type="ECO:0000313" key="3">
    <source>
        <dbReference type="Proteomes" id="UP001589758"/>
    </source>
</evidence>
<reference evidence="2 3" key="1">
    <citation type="submission" date="2024-09" db="EMBL/GenBank/DDBJ databases">
        <authorList>
            <person name="Sun Q."/>
            <person name="Mori K."/>
        </authorList>
    </citation>
    <scope>NUCLEOTIDE SEQUENCE [LARGE SCALE GENOMIC DNA]</scope>
    <source>
        <strain evidence="2 3">CCM 8545</strain>
    </source>
</reference>
<keyword evidence="3" id="KW-1185">Reference proteome</keyword>